<keyword evidence="2" id="KW-1185">Reference proteome</keyword>
<dbReference type="AlphaFoldDB" id="A0A1E7Q2Z9"/>
<dbReference type="RefSeq" id="WP_070048010.1">
    <property type="nucleotide sequence ID" value="NZ_CBCSDO010000001.1"/>
</dbReference>
<dbReference type="STRING" id="1628148.BI198_01815"/>
<dbReference type="Proteomes" id="UP000242258">
    <property type="component" value="Unassembled WGS sequence"/>
</dbReference>
<name>A0A1E7Q2Z9_9GAMM</name>
<comment type="caution">
    <text evidence="1">The sequence shown here is derived from an EMBL/GenBank/DDBJ whole genome shotgun (WGS) entry which is preliminary data.</text>
</comment>
<reference evidence="2" key="1">
    <citation type="submission" date="2016-09" db="EMBL/GenBank/DDBJ databases">
        <authorList>
            <person name="Wan X."/>
            <person name="Hou S."/>
        </authorList>
    </citation>
    <scope>NUCLEOTIDE SEQUENCE [LARGE SCALE GENOMIC DNA]</scope>
    <source>
        <strain evidence="2">KH87</strain>
    </source>
</reference>
<evidence type="ECO:0000313" key="2">
    <source>
        <dbReference type="Proteomes" id="UP000242258"/>
    </source>
</evidence>
<protein>
    <recommendedName>
        <fullName evidence="3">AB hydrolase-1 domain-containing protein</fullName>
    </recommendedName>
</protein>
<accession>A0A1E7Q2Z9</accession>
<sequence length="287" mass="31969">MMQQAALITLHGMGETDSGYANKLLKTVLRQLGINAKQLHSNSVYYQDILQQNEQRVWQAIGFRLRWNKLRRFMLFGFADAAGLEHRKEAENSSYLFAQLSIARALYVAKQQLSPSGKVVILAHSLGGHVFSCYLWDAGCARAGKKVTAGIWQNIRAYQAAISGDIPLTDDDIAFLQGNALAGLITTGCNIPIFVAAHAMEQIVPITRPSPDFFWHNYYDKDDVLGWPLADLSPGYQQLVTDYSINAGGGFFGWLAASWNPLSHNQYWQDKQIITAVTEQLKKTISA</sequence>
<dbReference type="EMBL" id="MKEK01000001">
    <property type="protein sequence ID" value="OEY68443.1"/>
    <property type="molecule type" value="Genomic_DNA"/>
</dbReference>
<gene>
    <name evidence="1" type="ORF">BI198_01815</name>
</gene>
<proteinExistence type="predicted"/>
<evidence type="ECO:0008006" key="3">
    <source>
        <dbReference type="Google" id="ProtNLM"/>
    </source>
</evidence>
<evidence type="ECO:0000313" key="1">
    <source>
        <dbReference type="EMBL" id="OEY68443.1"/>
    </source>
</evidence>
<organism evidence="1 2">
    <name type="scientific">Rheinheimera salexigens</name>
    <dbReference type="NCBI Taxonomy" id="1628148"/>
    <lineage>
        <taxon>Bacteria</taxon>
        <taxon>Pseudomonadati</taxon>
        <taxon>Pseudomonadota</taxon>
        <taxon>Gammaproteobacteria</taxon>
        <taxon>Chromatiales</taxon>
        <taxon>Chromatiaceae</taxon>
        <taxon>Rheinheimera</taxon>
    </lineage>
</organism>